<gene>
    <name evidence="6" type="primary">LOC18590666</name>
</gene>
<sequence>MDTLLPNNGSEVVFLNQNPVNGSNPNNILVDPAKSNHPGHVASSVGSNSSDGDSPYGSDNLDFSNAVLKFINDVLMEEDVEGRPCMLQDCLALQAAEKSFYDVLVQKYPPLPDHFYQEVDVDNECPYDPLICSNRADGNDSQAAANNMVESSWNYHQHGLDSPLMQSSSNYSTELTSFLPRLCGEILRSEPVESYTFKLPELQKGVAGREAEKEVWKHISNRSMGRKNHPREFEDSLEGRRNSKQFALITEEDSSEEHMFDEVFLVKGGNVSCPLYEASQNRANRKLQDNGQVKADSGRKSRVKKQGNGKEMVDLWSLLNQCAQAVAIYDQRAATELLGKIRRHSSPFGDGTERLAHYFANGLEVRLNGTGAPLYTPIPRNGTLASDIIKAYILYVSACPFRRISNLFANRNIAKLAEKATTVHLIDFGISYGFQWPCLIQRLSTRRGGPPKLRISGIDFPQPGLRPAERIEATGRRLRRCCENVDVPFEYNSIAKRWEFVRVEDLKIERDELIVVNCMYRLRNLPDDSVVLNSPRNIVLKLIKRINPDLFIHGVVNGSYNVPFFVTRFREAFFHFSAIFDILEANVPREDPDRLLLEREMFGRDAMNVIAYEGLERIDRPETYKQWQFRNQKAGFRQLPLDEKILNRARTVMKSNYHEDFAIEVDGQWILQGWKGRVIHALSCWKPVQE</sequence>
<evidence type="ECO:0000256" key="1">
    <source>
        <dbReference type="ARBA" id="ARBA00023015"/>
    </source>
</evidence>
<comment type="similarity">
    <text evidence="3">Belongs to the GRAS family.</text>
</comment>
<evidence type="ECO:0000256" key="3">
    <source>
        <dbReference type="PROSITE-ProRule" id="PRU01191"/>
    </source>
</evidence>
<dbReference type="KEGG" id="tcc:18590666"/>
<feature type="region of interest" description="Disordered" evidence="4">
    <location>
        <begin position="282"/>
        <end position="307"/>
    </location>
</feature>
<dbReference type="Proteomes" id="UP000694886">
    <property type="component" value="Chromosome 9"/>
</dbReference>
<accession>A0AB32WRV8</accession>
<dbReference type="AlphaFoldDB" id="A0AB32WRV8"/>
<protein>
    <submittedName>
        <fullName evidence="6">Scarecrow-like protein 30</fullName>
    </submittedName>
</protein>
<dbReference type="RefSeq" id="XP_017982223.1">
    <property type="nucleotide sequence ID" value="XM_018126734.1"/>
</dbReference>
<dbReference type="InterPro" id="IPR005202">
    <property type="entry name" value="TF_GRAS"/>
</dbReference>
<organism evidence="5 6">
    <name type="scientific">Theobroma cacao</name>
    <name type="common">Cacao</name>
    <name type="synonym">Cocoa</name>
    <dbReference type="NCBI Taxonomy" id="3641"/>
    <lineage>
        <taxon>Eukaryota</taxon>
        <taxon>Viridiplantae</taxon>
        <taxon>Streptophyta</taxon>
        <taxon>Embryophyta</taxon>
        <taxon>Tracheophyta</taxon>
        <taxon>Spermatophyta</taxon>
        <taxon>Magnoliopsida</taxon>
        <taxon>eudicotyledons</taxon>
        <taxon>Gunneridae</taxon>
        <taxon>Pentapetalae</taxon>
        <taxon>rosids</taxon>
        <taxon>malvids</taxon>
        <taxon>Malvales</taxon>
        <taxon>Malvaceae</taxon>
        <taxon>Byttnerioideae</taxon>
        <taxon>Theobroma</taxon>
    </lineage>
</organism>
<feature type="compositionally biased region" description="Low complexity" evidence="4">
    <location>
        <begin position="43"/>
        <end position="54"/>
    </location>
</feature>
<feature type="region of interest" description="SAW" evidence="3">
    <location>
        <begin position="611"/>
        <end position="686"/>
    </location>
</feature>
<evidence type="ECO:0000313" key="5">
    <source>
        <dbReference type="Proteomes" id="UP000694886"/>
    </source>
</evidence>
<proteinExistence type="inferred from homology"/>
<dbReference type="GeneID" id="18590666"/>
<feature type="region of interest" description="Leucine repeat I (LRI)" evidence="3">
    <location>
        <begin position="313"/>
        <end position="373"/>
    </location>
</feature>
<reference evidence="6" key="2">
    <citation type="submission" date="2025-08" db="UniProtKB">
        <authorList>
            <consortium name="RefSeq"/>
        </authorList>
    </citation>
    <scope>IDENTIFICATION</scope>
</reference>
<keyword evidence="2" id="KW-0804">Transcription</keyword>
<comment type="caution">
    <text evidence="3">Lacks conserved residue(s) required for the propagation of feature annotation.</text>
</comment>
<dbReference type="Gramene" id="Tc09v2_t026800.1">
    <property type="protein sequence ID" value="Tc09v2_p026800.1"/>
    <property type="gene ID" value="Tc09v2_g026800"/>
</dbReference>
<reference evidence="5" key="1">
    <citation type="journal article" date="1997" name="Nucleic Acids Res.">
        <title>tRNAscan-SE: a program for improved detection of transfer RNA genes in genomic sequence.</title>
        <authorList>
            <person name="Lowe T.M."/>
            <person name="Eddy S.R."/>
        </authorList>
    </citation>
    <scope>NUCLEOTIDE SEQUENCE [LARGE SCALE GENOMIC DNA]</scope>
    <source>
        <strain evidence="5">r\B97-61/B2</strain>
    </source>
</reference>
<dbReference type="Pfam" id="PF03514">
    <property type="entry name" value="GRAS"/>
    <property type="match status" value="1"/>
</dbReference>
<evidence type="ECO:0000313" key="6">
    <source>
        <dbReference type="RefSeq" id="XP_017982223.1"/>
    </source>
</evidence>
<feature type="region of interest" description="VHIID" evidence="3">
    <location>
        <begin position="392"/>
        <end position="457"/>
    </location>
</feature>
<feature type="region of interest" description="Leucine repeat II (LRII)" evidence="3">
    <location>
        <begin position="473"/>
        <end position="505"/>
    </location>
</feature>
<feature type="region of interest" description="Disordered" evidence="4">
    <location>
        <begin position="24"/>
        <end position="58"/>
    </location>
</feature>
<dbReference type="PANTHER" id="PTHR31636">
    <property type="entry name" value="OSJNBA0084A10.13 PROTEIN-RELATED"/>
    <property type="match status" value="1"/>
</dbReference>
<dbReference type="PROSITE" id="PS50985">
    <property type="entry name" value="GRAS"/>
    <property type="match status" value="1"/>
</dbReference>
<keyword evidence="1" id="KW-0805">Transcription regulation</keyword>
<evidence type="ECO:0000256" key="2">
    <source>
        <dbReference type="ARBA" id="ARBA00023163"/>
    </source>
</evidence>
<evidence type="ECO:0000256" key="4">
    <source>
        <dbReference type="SAM" id="MobiDB-lite"/>
    </source>
</evidence>
<name>A0AB32WRV8_THECC</name>